<dbReference type="PANTHER" id="PTHR21087">
    <property type="entry name" value="SHIKIMATE KINASE"/>
    <property type="match status" value="1"/>
</dbReference>
<comment type="similarity">
    <text evidence="7">Belongs to the shikimate kinase family.</text>
</comment>
<dbReference type="EC" id="2.7.1.71" evidence="7"/>
<evidence type="ECO:0000256" key="7">
    <source>
        <dbReference type="HAMAP-Rule" id="MF_00109"/>
    </source>
</evidence>
<gene>
    <name evidence="7" type="primary">aroK</name>
    <name evidence="8" type="ORF">FRF71_11490</name>
</gene>
<dbReference type="CDD" id="cd00464">
    <property type="entry name" value="SK"/>
    <property type="match status" value="1"/>
</dbReference>
<comment type="cofactor">
    <cofactor evidence="7">
        <name>Mg(2+)</name>
        <dbReference type="ChEBI" id="CHEBI:18420"/>
    </cofactor>
    <text evidence="7">Binds 1 Mg(2+) ion per subunit.</text>
</comment>
<dbReference type="InterPro" id="IPR000623">
    <property type="entry name" value="Shikimate_kinase/TSH1"/>
</dbReference>
<dbReference type="KEGG" id="ngf:FRF71_11490"/>
<dbReference type="SUPFAM" id="SSF52540">
    <property type="entry name" value="P-loop containing nucleoside triphosphate hydrolases"/>
    <property type="match status" value="1"/>
</dbReference>
<dbReference type="GO" id="GO:0009073">
    <property type="term" value="P:aromatic amino acid family biosynthetic process"/>
    <property type="evidence" value="ECO:0007669"/>
    <property type="project" value="UniProtKB-KW"/>
</dbReference>
<dbReference type="GO" id="GO:0009423">
    <property type="term" value="P:chorismate biosynthetic process"/>
    <property type="evidence" value="ECO:0007669"/>
    <property type="project" value="UniProtKB-UniRule"/>
</dbReference>
<keyword evidence="3 7" id="KW-0547">Nucleotide-binding</keyword>
<keyword evidence="7" id="KW-0479">Metal-binding</keyword>
<evidence type="ECO:0000256" key="6">
    <source>
        <dbReference type="ARBA" id="ARBA00023141"/>
    </source>
</evidence>
<dbReference type="Gene3D" id="3.40.50.300">
    <property type="entry name" value="P-loop containing nucleotide triphosphate hydrolases"/>
    <property type="match status" value="1"/>
</dbReference>
<feature type="binding site" evidence="7">
    <location>
        <position position="142"/>
    </location>
    <ligand>
        <name>ATP</name>
        <dbReference type="ChEBI" id="CHEBI:30616"/>
    </ligand>
</feature>
<evidence type="ECO:0000256" key="3">
    <source>
        <dbReference type="ARBA" id="ARBA00022741"/>
    </source>
</evidence>
<dbReference type="GO" id="GO:0000287">
    <property type="term" value="F:magnesium ion binding"/>
    <property type="evidence" value="ECO:0007669"/>
    <property type="project" value="UniProtKB-UniRule"/>
</dbReference>
<dbReference type="RefSeq" id="WP_147090786.1">
    <property type="nucleotide sequence ID" value="NZ_BAABJD010000002.1"/>
</dbReference>
<dbReference type="Proteomes" id="UP000321172">
    <property type="component" value="Chromosome"/>
</dbReference>
<dbReference type="PANTHER" id="PTHR21087:SF16">
    <property type="entry name" value="SHIKIMATE KINASE 1, CHLOROPLASTIC"/>
    <property type="match status" value="1"/>
</dbReference>
<feature type="binding site" evidence="7">
    <location>
        <position position="77"/>
    </location>
    <ligand>
        <name>substrate</name>
    </ligand>
</feature>
<feature type="binding site" evidence="7">
    <location>
        <position position="161"/>
    </location>
    <ligand>
        <name>substrate</name>
    </ligand>
</feature>
<dbReference type="NCBIfam" id="NF010552">
    <property type="entry name" value="PRK13946.1"/>
    <property type="match status" value="1"/>
</dbReference>
<keyword evidence="9" id="KW-1185">Reference proteome</keyword>
<comment type="catalytic activity">
    <reaction evidence="7">
        <text>shikimate + ATP = 3-phosphoshikimate + ADP + H(+)</text>
        <dbReference type="Rhea" id="RHEA:13121"/>
        <dbReference type="ChEBI" id="CHEBI:15378"/>
        <dbReference type="ChEBI" id="CHEBI:30616"/>
        <dbReference type="ChEBI" id="CHEBI:36208"/>
        <dbReference type="ChEBI" id="CHEBI:145989"/>
        <dbReference type="ChEBI" id="CHEBI:456216"/>
        <dbReference type="EC" id="2.7.1.71"/>
    </reaction>
</comment>
<evidence type="ECO:0000313" key="9">
    <source>
        <dbReference type="Proteomes" id="UP000321172"/>
    </source>
</evidence>
<name>A0A5B8S7P1_9SPHN</name>
<evidence type="ECO:0000256" key="4">
    <source>
        <dbReference type="ARBA" id="ARBA00022777"/>
    </source>
</evidence>
<dbReference type="GO" id="GO:0005524">
    <property type="term" value="F:ATP binding"/>
    <property type="evidence" value="ECO:0007669"/>
    <property type="project" value="UniProtKB-UniRule"/>
</dbReference>
<comment type="caution">
    <text evidence="7">Lacks conserved residue(s) required for the propagation of feature annotation.</text>
</comment>
<keyword evidence="6 7" id="KW-0057">Aromatic amino acid biosynthesis</keyword>
<keyword evidence="7" id="KW-0460">Magnesium</keyword>
<keyword evidence="7" id="KW-0963">Cytoplasm</keyword>
<dbReference type="OrthoDB" id="9800332at2"/>
<dbReference type="UniPathway" id="UPA00053">
    <property type="reaction ID" value="UER00088"/>
</dbReference>
<evidence type="ECO:0000256" key="1">
    <source>
        <dbReference type="ARBA" id="ARBA00022605"/>
    </source>
</evidence>
<evidence type="ECO:0000256" key="2">
    <source>
        <dbReference type="ARBA" id="ARBA00022679"/>
    </source>
</evidence>
<feature type="binding site" evidence="7">
    <location>
        <position position="35"/>
    </location>
    <ligand>
        <name>Mg(2+)</name>
        <dbReference type="ChEBI" id="CHEBI:18420"/>
    </ligand>
</feature>
<keyword evidence="5 7" id="KW-0067">ATP-binding</keyword>
<feature type="binding site" evidence="7">
    <location>
        <position position="53"/>
    </location>
    <ligand>
        <name>substrate</name>
    </ligand>
</feature>
<dbReference type="GO" id="GO:0008652">
    <property type="term" value="P:amino acid biosynthetic process"/>
    <property type="evidence" value="ECO:0007669"/>
    <property type="project" value="UniProtKB-KW"/>
</dbReference>
<dbReference type="GO" id="GO:0005829">
    <property type="term" value="C:cytosol"/>
    <property type="evidence" value="ECO:0007669"/>
    <property type="project" value="TreeGrafter"/>
</dbReference>
<dbReference type="PRINTS" id="PR01100">
    <property type="entry name" value="SHIKIMTKNASE"/>
</dbReference>
<evidence type="ECO:0000313" key="8">
    <source>
        <dbReference type="EMBL" id="QEA16707.1"/>
    </source>
</evidence>
<feature type="binding site" evidence="7">
    <location>
        <begin position="31"/>
        <end position="36"/>
    </location>
    <ligand>
        <name>ATP</name>
        <dbReference type="ChEBI" id="CHEBI:30616"/>
    </ligand>
</feature>
<keyword evidence="1 7" id="KW-0028">Amino-acid biosynthesis</keyword>
<dbReference type="InterPro" id="IPR027417">
    <property type="entry name" value="P-loop_NTPase"/>
</dbReference>
<keyword evidence="2 7" id="KW-0808">Transferase</keyword>
<feature type="binding site" evidence="7">
    <location>
        <position position="104"/>
    </location>
    <ligand>
        <name>substrate</name>
    </ligand>
</feature>
<evidence type="ECO:0000256" key="5">
    <source>
        <dbReference type="ARBA" id="ARBA00022840"/>
    </source>
</evidence>
<dbReference type="HAMAP" id="MF_00109">
    <property type="entry name" value="Shikimate_kinase"/>
    <property type="match status" value="1"/>
</dbReference>
<comment type="subcellular location">
    <subcellularLocation>
        <location evidence="7">Cytoplasm</location>
    </subcellularLocation>
</comment>
<dbReference type="GO" id="GO:0004765">
    <property type="term" value="F:shikimate kinase activity"/>
    <property type="evidence" value="ECO:0007669"/>
    <property type="project" value="UniProtKB-UniRule"/>
</dbReference>
<comment type="function">
    <text evidence="7">Catalyzes the specific phosphorylation of the 3-hydroxyl group of shikimic acid using ATP as a cosubstrate.</text>
</comment>
<protein>
    <recommendedName>
        <fullName evidence="7">Shikimate kinase</fullName>
        <shortName evidence="7">SK</shortName>
        <ecNumber evidence="7">2.7.1.71</ecNumber>
    </recommendedName>
</protein>
<proteinExistence type="inferred from homology"/>
<keyword evidence="4 7" id="KW-0418">Kinase</keyword>
<dbReference type="EMBL" id="CP042345">
    <property type="protein sequence ID" value="QEA16707.1"/>
    <property type="molecule type" value="Genomic_DNA"/>
</dbReference>
<comment type="subunit">
    <text evidence="7">Monomer.</text>
</comment>
<accession>A0A5B8S7P1</accession>
<sequence length="194" mass="21612">MDHDETELSNAEIAALARRIDRPIVLVGMMGTGKSSIGRRLATLLHLPFVDADEAIEEAAQLTIAEIFERHGEAAFRDGERRVIARLMDGANVHERRKVIATGGGAFVNPETRALILSKAITVWLDADIDTLVERTARKNTRPLLRQGDPREILTRLREERRPAYAEAPIHITSGRGPQARTVARVLKEIDAWL</sequence>
<dbReference type="Pfam" id="PF01202">
    <property type="entry name" value="SKI"/>
    <property type="match status" value="1"/>
</dbReference>
<organism evidence="8 9">
    <name type="scientific">Novosphingobium ginsenosidimutans</name>
    <dbReference type="NCBI Taxonomy" id="1176536"/>
    <lineage>
        <taxon>Bacteria</taxon>
        <taxon>Pseudomonadati</taxon>
        <taxon>Pseudomonadota</taxon>
        <taxon>Alphaproteobacteria</taxon>
        <taxon>Sphingomonadales</taxon>
        <taxon>Sphingomonadaceae</taxon>
        <taxon>Novosphingobium</taxon>
    </lineage>
</organism>
<dbReference type="AlphaFoldDB" id="A0A5B8S7P1"/>
<dbReference type="InterPro" id="IPR031322">
    <property type="entry name" value="Shikimate/glucono_kinase"/>
</dbReference>
<comment type="pathway">
    <text evidence="7">Metabolic intermediate biosynthesis; chorismate biosynthesis; chorismate from D-erythrose 4-phosphate and phosphoenolpyruvate: step 5/7.</text>
</comment>
<reference evidence="8 9" key="1">
    <citation type="journal article" date="2013" name="J. Microbiol. Biotechnol.">
        <title>Novosphingobium ginsenosidimutans sp. nov., with the ability to convert ginsenoside.</title>
        <authorList>
            <person name="Kim J.K."/>
            <person name="He D."/>
            <person name="Liu Q.M."/>
            <person name="Park H.Y."/>
            <person name="Jung M.S."/>
            <person name="Yoon M.H."/>
            <person name="Kim S.C."/>
            <person name="Im W.T."/>
        </authorList>
    </citation>
    <scope>NUCLEOTIDE SEQUENCE [LARGE SCALE GENOMIC DNA]</scope>
    <source>
        <strain evidence="8 9">FW-6</strain>
    </source>
</reference>